<feature type="compositionally biased region" description="Polar residues" evidence="1">
    <location>
        <begin position="67"/>
        <end position="76"/>
    </location>
</feature>
<keyword evidence="4" id="KW-1185">Reference proteome</keyword>
<organism evidence="3 4">
    <name type="scientific">Adineta ricciae</name>
    <name type="common">Rotifer</name>
    <dbReference type="NCBI Taxonomy" id="249248"/>
    <lineage>
        <taxon>Eukaryota</taxon>
        <taxon>Metazoa</taxon>
        <taxon>Spiralia</taxon>
        <taxon>Gnathifera</taxon>
        <taxon>Rotifera</taxon>
        <taxon>Eurotatoria</taxon>
        <taxon>Bdelloidea</taxon>
        <taxon>Adinetida</taxon>
        <taxon>Adinetidae</taxon>
        <taxon>Adineta</taxon>
    </lineage>
</organism>
<dbReference type="AlphaFoldDB" id="A0A816FFP8"/>
<sequence>MQYSYTQLLVVIFCTMLIVDHVDAIRVRIPALRISSSFSKTADTNKKKAAAQKTDIQHPAKTIPLKISSSGSKDGF</sequence>
<evidence type="ECO:0000256" key="2">
    <source>
        <dbReference type="SAM" id="SignalP"/>
    </source>
</evidence>
<accession>A0A816FFP8</accession>
<feature type="region of interest" description="Disordered" evidence="1">
    <location>
        <begin position="42"/>
        <end position="76"/>
    </location>
</feature>
<gene>
    <name evidence="3" type="ORF">XAT740_LOCUS56859</name>
</gene>
<evidence type="ECO:0000313" key="4">
    <source>
        <dbReference type="Proteomes" id="UP000663828"/>
    </source>
</evidence>
<reference evidence="3" key="1">
    <citation type="submission" date="2021-02" db="EMBL/GenBank/DDBJ databases">
        <authorList>
            <person name="Nowell W R."/>
        </authorList>
    </citation>
    <scope>NUCLEOTIDE SEQUENCE</scope>
</reference>
<comment type="caution">
    <text evidence="3">The sequence shown here is derived from an EMBL/GenBank/DDBJ whole genome shotgun (WGS) entry which is preliminary data.</text>
</comment>
<feature type="signal peptide" evidence="2">
    <location>
        <begin position="1"/>
        <end position="24"/>
    </location>
</feature>
<feature type="chain" id="PRO_5032994762" evidence="2">
    <location>
        <begin position="25"/>
        <end position="76"/>
    </location>
</feature>
<evidence type="ECO:0000313" key="3">
    <source>
        <dbReference type="EMBL" id="CAF1660987.1"/>
    </source>
</evidence>
<evidence type="ECO:0000256" key="1">
    <source>
        <dbReference type="SAM" id="MobiDB-lite"/>
    </source>
</evidence>
<name>A0A816FFP8_ADIRI</name>
<dbReference type="EMBL" id="CAJNOR010011399">
    <property type="protein sequence ID" value="CAF1660987.1"/>
    <property type="molecule type" value="Genomic_DNA"/>
</dbReference>
<proteinExistence type="predicted"/>
<protein>
    <submittedName>
        <fullName evidence="3">Uncharacterized protein</fullName>
    </submittedName>
</protein>
<dbReference type="Proteomes" id="UP000663828">
    <property type="component" value="Unassembled WGS sequence"/>
</dbReference>
<keyword evidence="2" id="KW-0732">Signal</keyword>